<evidence type="ECO:0000256" key="1">
    <source>
        <dbReference type="SAM" id="MobiDB-lite"/>
    </source>
</evidence>
<comment type="caution">
    <text evidence="2">The sequence shown here is derived from an EMBL/GenBank/DDBJ whole genome shotgun (WGS) entry which is preliminary data.</text>
</comment>
<evidence type="ECO:0000313" key="3">
    <source>
        <dbReference type="Proteomes" id="UP001150925"/>
    </source>
</evidence>
<evidence type="ECO:0008006" key="4">
    <source>
        <dbReference type="Google" id="ProtNLM"/>
    </source>
</evidence>
<accession>A0A9W8E1Y4</accession>
<protein>
    <recommendedName>
        <fullName evidence="4">Securin</fullName>
    </recommendedName>
</protein>
<feature type="region of interest" description="Disordered" evidence="1">
    <location>
        <begin position="68"/>
        <end position="93"/>
    </location>
</feature>
<feature type="non-terminal residue" evidence="2">
    <location>
        <position position="1"/>
    </location>
</feature>
<dbReference type="Proteomes" id="UP001150925">
    <property type="component" value="Unassembled WGS sequence"/>
</dbReference>
<evidence type="ECO:0000313" key="2">
    <source>
        <dbReference type="EMBL" id="KAJ1959825.1"/>
    </source>
</evidence>
<organism evidence="2 3">
    <name type="scientific">Dispira parvispora</name>
    <dbReference type="NCBI Taxonomy" id="1520584"/>
    <lineage>
        <taxon>Eukaryota</taxon>
        <taxon>Fungi</taxon>
        <taxon>Fungi incertae sedis</taxon>
        <taxon>Zoopagomycota</taxon>
        <taxon>Kickxellomycotina</taxon>
        <taxon>Dimargaritomycetes</taxon>
        <taxon>Dimargaritales</taxon>
        <taxon>Dimargaritaceae</taxon>
        <taxon>Dispira</taxon>
    </lineage>
</organism>
<gene>
    <name evidence="2" type="ORF">IWQ62_004459</name>
</gene>
<keyword evidence="3" id="KW-1185">Reference proteome</keyword>
<dbReference type="OrthoDB" id="10399940at2759"/>
<dbReference type="EMBL" id="JANBPY010001488">
    <property type="protein sequence ID" value="KAJ1959825.1"/>
    <property type="molecule type" value="Genomic_DNA"/>
</dbReference>
<name>A0A9W8E1Y4_9FUNG</name>
<sequence>MNPLTVRSLRFGAQADRLHSNDKENVGFLSPLAQRGSKHNVQPLLSGKNTTLDKRNLTATKSALGLKTPLVPKNGQATPKLPATNKPSQPRLAPTIRRNSLTRNQSMWVPKGHEDLANEPEYAPSTVPDDMYDPELEVEVDWALLALPPSPYVYEATRSTSPYLSSVDFQPEYVPDFS</sequence>
<reference evidence="2" key="1">
    <citation type="submission" date="2022-07" db="EMBL/GenBank/DDBJ databases">
        <title>Phylogenomic reconstructions and comparative analyses of Kickxellomycotina fungi.</title>
        <authorList>
            <person name="Reynolds N.K."/>
            <person name="Stajich J.E."/>
            <person name="Barry K."/>
            <person name="Grigoriev I.V."/>
            <person name="Crous P."/>
            <person name="Smith M.E."/>
        </authorList>
    </citation>
    <scope>NUCLEOTIDE SEQUENCE</scope>
    <source>
        <strain evidence="2">RSA 1196</strain>
    </source>
</reference>
<dbReference type="AlphaFoldDB" id="A0A9W8E1Y4"/>
<proteinExistence type="predicted"/>